<evidence type="ECO:0000256" key="1">
    <source>
        <dbReference type="ARBA" id="ARBA00022845"/>
    </source>
</evidence>
<dbReference type="EMBL" id="ATHI01000031">
    <property type="protein sequence ID" value="EPR30699.1"/>
    <property type="molecule type" value="Genomic_DNA"/>
</dbReference>
<dbReference type="GO" id="GO:0043024">
    <property type="term" value="F:ribosomal small subunit binding"/>
    <property type="evidence" value="ECO:0007669"/>
    <property type="project" value="TreeGrafter"/>
</dbReference>
<comment type="caution">
    <text evidence="6">The sequence shown here is derived from an EMBL/GenBank/DDBJ whole genome shotgun (WGS) entry which is preliminary data.</text>
</comment>
<dbReference type="STRING" id="1121439.dsat_1421"/>
<evidence type="ECO:0000256" key="3">
    <source>
        <dbReference type="ARBA" id="ARBA00041148"/>
    </source>
</evidence>
<dbReference type="NCBIfam" id="TIGR00741">
    <property type="entry name" value="yfiA"/>
    <property type="match status" value="1"/>
</dbReference>
<evidence type="ECO:0000313" key="7">
    <source>
        <dbReference type="Proteomes" id="UP000014975"/>
    </source>
</evidence>
<evidence type="ECO:0000256" key="4">
    <source>
        <dbReference type="HAMAP-Rule" id="MF_00839"/>
    </source>
</evidence>
<keyword evidence="6" id="KW-0689">Ribosomal protein</keyword>
<dbReference type="Gene3D" id="3.30.160.100">
    <property type="entry name" value="Ribosome hibernation promotion factor-like"/>
    <property type="match status" value="1"/>
</dbReference>
<dbReference type="InterPro" id="IPR003489">
    <property type="entry name" value="RHF/RaiA"/>
</dbReference>
<dbReference type="PATRIC" id="fig|1121439.3.peg.2807"/>
<dbReference type="InterPro" id="IPR034694">
    <property type="entry name" value="HPF_long/plastid"/>
</dbReference>
<dbReference type="Gene3D" id="3.30.505.50">
    <property type="entry name" value="Sigma 54 modulation/S30EA ribosomal protein, C-terminal domain"/>
    <property type="match status" value="1"/>
</dbReference>
<dbReference type="CDD" id="cd00552">
    <property type="entry name" value="RaiA"/>
    <property type="match status" value="1"/>
</dbReference>
<dbReference type="eggNOG" id="COG1544">
    <property type="taxonomic scope" value="Bacteria"/>
</dbReference>
<comment type="similarity">
    <text evidence="4">Belongs to the HPF/YfiA ribosome-associated protein family. Long HPF subfamily.</text>
</comment>
<keyword evidence="6" id="KW-0687">Ribonucleoprotein</keyword>
<proteinExistence type="inferred from homology"/>
<dbReference type="OrthoDB" id="9794975at2"/>
<comment type="subunit">
    <text evidence="2">Associates exclusively with 100S ribosomes, which are dimers of 70S ribosomes.</text>
</comment>
<dbReference type="PANTHER" id="PTHR33231:SF1">
    <property type="entry name" value="30S RIBOSOMAL PROTEIN"/>
    <property type="match status" value="1"/>
</dbReference>
<sequence>MNIAFNFKNFDPSEHLKDYAAKRFEKLSKYLSNTEDSEVQVNLSVEKIRQVAEVTVSDDNLHLSANESSEDMYSTIDMVLDKVLAQLKRIREKQKNKRGGKAETRAVRMDVISFTGEGDARTKSIVGTDHFDPKPMDVEEAAMQLESLDYEFLVFLNAETERLNVIYRRNDREFGLIDPGF</sequence>
<comment type="function">
    <text evidence="4">Required for dimerization of active 70S ribosomes into 100S ribosomes in stationary phase; 100S ribosomes are translationally inactive and sometimes present during exponential growth.</text>
</comment>
<dbReference type="HAMAP" id="MF_00839">
    <property type="entry name" value="HPF"/>
    <property type="match status" value="1"/>
</dbReference>
<dbReference type="Pfam" id="PF16321">
    <property type="entry name" value="Ribosom_S30AE_C"/>
    <property type="match status" value="1"/>
</dbReference>
<name>S7U9U8_9BACT</name>
<organism evidence="6 7">
    <name type="scientific">Alkalidesulfovibrio alkalitolerans DSM 16529</name>
    <dbReference type="NCBI Taxonomy" id="1121439"/>
    <lineage>
        <taxon>Bacteria</taxon>
        <taxon>Pseudomonadati</taxon>
        <taxon>Thermodesulfobacteriota</taxon>
        <taxon>Desulfovibrionia</taxon>
        <taxon>Desulfovibrionales</taxon>
        <taxon>Desulfovibrionaceae</taxon>
        <taxon>Alkalidesulfovibrio</taxon>
    </lineage>
</organism>
<dbReference type="PANTHER" id="PTHR33231">
    <property type="entry name" value="30S RIBOSOMAL PROTEIN"/>
    <property type="match status" value="1"/>
</dbReference>
<dbReference type="GO" id="GO:0045900">
    <property type="term" value="P:negative regulation of translational elongation"/>
    <property type="evidence" value="ECO:0007669"/>
    <property type="project" value="TreeGrafter"/>
</dbReference>
<feature type="domain" description="Sigma 54 modulation/S30EA ribosomal protein C-terminal" evidence="5">
    <location>
        <begin position="123"/>
        <end position="176"/>
    </location>
</feature>
<evidence type="ECO:0000259" key="5">
    <source>
        <dbReference type="Pfam" id="PF16321"/>
    </source>
</evidence>
<keyword evidence="4" id="KW-0963">Cytoplasm</keyword>
<dbReference type="InterPro" id="IPR038416">
    <property type="entry name" value="Ribosom_S30AE_C_sf"/>
</dbReference>
<dbReference type="RefSeq" id="WP_020888117.1">
    <property type="nucleotide sequence ID" value="NZ_ATHI01000031.1"/>
</dbReference>
<dbReference type="SUPFAM" id="SSF69754">
    <property type="entry name" value="Ribosome binding protein Y (YfiA homologue)"/>
    <property type="match status" value="1"/>
</dbReference>
<dbReference type="Proteomes" id="UP000014975">
    <property type="component" value="Unassembled WGS sequence"/>
</dbReference>
<dbReference type="InterPro" id="IPR032528">
    <property type="entry name" value="Ribosom_S30AE_C"/>
</dbReference>
<dbReference type="AlphaFoldDB" id="S7U9U8"/>
<dbReference type="InterPro" id="IPR036567">
    <property type="entry name" value="RHF-like"/>
</dbReference>
<keyword evidence="7" id="KW-1185">Reference proteome</keyword>
<dbReference type="InterPro" id="IPR050574">
    <property type="entry name" value="HPF/YfiA_ribosome-assoc"/>
</dbReference>
<comment type="subunit">
    <text evidence="4">Interacts with 100S ribosomes.</text>
</comment>
<reference evidence="6 7" key="1">
    <citation type="journal article" date="2013" name="Genome Announc.">
        <title>Draft genome sequences for three mercury-methylating, sulfate-reducing bacteria.</title>
        <authorList>
            <person name="Brown S.D."/>
            <person name="Hurt R.A.Jr."/>
            <person name="Gilmour C.C."/>
            <person name="Elias D.A."/>
        </authorList>
    </citation>
    <scope>NUCLEOTIDE SEQUENCE [LARGE SCALE GENOMIC DNA]</scope>
    <source>
        <strain evidence="6 7">DSM 16529</strain>
    </source>
</reference>
<keyword evidence="1 4" id="KW-0810">Translation regulation</keyword>
<gene>
    <name evidence="4" type="primary">hpf</name>
    <name evidence="6" type="ORF">dsat_1421</name>
</gene>
<dbReference type="Pfam" id="PF02482">
    <property type="entry name" value="Ribosomal_S30AE"/>
    <property type="match status" value="1"/>
</dbReference>
<evidence type="ECO:0000313" key="6">
    <source>
        <dbReference type="EMBL" id="EPR30699.1"/>
    </source>
</evidence>
<accession>S7U9U8</accession>
<comment type="subcellular location">
    <subcellularLocation>
        <location evidence="4">Cytoplasm</location>
    </subcellularLocation>
</comment>
<protein>
    <recommendedName>
        <fullName evidence="3 4">Ribosome hibernation promoting factor</fullName>
        <shortName evidence="4">HPF</shortName>
    </recommendedName>
</protein>
<evidence type="ECO:0000256" key="2">
    <source>
        <dbReference type="ARBA" id="ARBA00038695"/>
    </source>
</evidence>
<dbReference type="GO" id="GO:0022627">
    <property type="term" value="C:cytosolic small ribosomal subunit"/>
    <property type="evidence" value="ECO:0007669"/>
    <property type="project" value="TreeGrafter"/>
</dbReference>